<dbReference type="Gene3D" id="4.10.60.10">
    <property type="entry name" value="Zinc finger, CCHC-type"/>
    <property type="match status" value="1"/>
</dbReference>
<reference evidence="4 5" key="1">
    <citation type="submission" date="2018-06" db="EMBL/GenBank/DDBJ databases">
        <title>Comparative genomics reveals the genomic features of Rhizophagus irregularis, R. cerebriforme, R. diaphanum and Gigaspora rosea, and their symbiotic lifestyle signature.</title>
        <authorList>
            <person name="Morin E."/>
            <person name="San Clemente H."/>
            <person name="Chen E.C.H."/>
            <person name="De La Providencia I."/>
            <person name="Hainaut M."/>
            <person name="Kuo A."/>
            <person name="Kohler A."/>
            <person name="Murat C."/>
            <person name="Tang N."/>
            <person name="Roy S."/>
            <person name="Loubradou J."/>
            <person name="Henrissat B."/>
            <person name="Grigoriev I.V."/>
            <person name="Corradi N."/>
            <person name="Roux C."/>
            <person name="Martin F.M."/>
        </authorList>
    </citation>
    <scope>NUCLEOTIDE SEQUENCE [LARGE SCALE GENOMIC DNA]</scope>
    <source>
        <strain evidence="4 5">DAOM 227022</strain>
    </source>
</reference>
<proteinExistence type="predicted"/>
<dbReference type="GO" id="GO:0003676">
    <property type="term" value="F:nucleic acid binding"/>
    <property type="evidence" value="ECO:0007669"/>
    <property type="project" value="InterPro"/>
</dbReference>
<accession>A0A397T177</accession>
<gene>
    <name evidence="4" type="ORF">C1645_771353</name>
</gene>
<feature type="region of interest" description="Disordered" evidence="2">
    <location>
        <begin position="34"/>
        <end position="103"/>
    </location>
</feature>
<name>A0A397T177_9GLOM</name>
<keyword evidence="1" id="KW-0863">Zinc-finger</keyword>
<keyword evidence="5" id="KW-1185">Reference proteome</keyword>
<sequence>NDNNKHNKICFNCKQPGYFARDCIASREVKSKSLATRKSQNTRVSKRTRVFKRKERKPKKKVAWSEEDEVSSSSVAKENHGGLSCGQNPGRILRLNSKITSRA</sequence>
<evidence type="ECO:0000313" key="4">
    <source>
        <dbReference type="EMBL" id="RIA89827.1"/>
    </source>
</evidence>
<protein>
    <recommendedName>
        <fullName evidence="3">CCHC-type domain-containing protein</fullName>
    </recommendedName>
</protein>
<keyword evidence="1" id="KW-0862">Zinc</keyword>
<dbReference type="PROSITE" id="PS50158">
    <property type="entry name" value="ZF_CCHC"/>
    <property type="match status" value="1"/>
</dbReference>
<keyword evidence="1" id="KW-0479">Metal-binding</keyword>
<organism evidence="4 5">
    <name type="scientific">Glomus cerebriforme</name>
    <dbReference type="NCBI Taxonomy" id="658196"/>
    <lineage>
        <taxon>Eukaryota</taxon>
        <taxon>Fungi</taxon>
        <taxon>Fungi incertae sedis</taxon>
        <taxon>Mucoromycota</taxon>
        <taxon>Glomeromycotina</taxon>
        <taxon>Glomeromycetes</taxon>
        <taxon>Glomerales</taxon>
        <taxon>Glomeraceae</taxon>
        <taxon>Glomus</taxon>
    </lineage>
</organism>
<feature type="non-terminal residue" evidence="4">
    <location>
        <position position="1"/>
    </location>
</feature>
<evidence type="ECO:0000256" key="2">
    <source>
        <dbReference type="SAM" id="MobiDB-lite"/>
    </source>
</evidence>
<dbReference type="InterPro" id="IPR001878">
    <property type="entry name" value="Znf_CCHC"/>
</dbReference>
<comment type="caution">
    <text evidence="4">The sequence shown here is derived from an EMBL/GenBank/DDBJ whole genome shotgun (WGS) entry which is preliminary data.</text>
</comment>
<dbReference type="EMBL" id="QKYT01000203">
    <property type="protein sequence ID" value="RIA89827.1"/>
    <property type="molecule type" value="Genomic_DNA"/>
</dbReference>
<dbReference type="Proteomes" id="UP000265703">
    <property type="component" value="Unassembled WGS sequence"/>
</dbReference>
<evidence type="ECO:0000259" key="3">
    <source>
        <dbReference type="PROSITE" id="PS50158"/>
    </source>
</evidence>
<evidence type="ECO:0000256" key="1">
    <source>
        <dbReference type="PROSITE-ProRule" id="PRU00047"/>
    </source>
</evidence>
<dbReference type="SUPFAM" id="SSF57756">
    <property type="entry name" value="Retrovirus zinc finger-like domains"/>
    <property type="match status" value="1"/>
</dbReference>
<feature type="compositionally biased region" description="Basic residues" evidence="2">
    <location>
        <begin position="44"/>
        <end position="62"/>
    </location>
</feature>
<dbReference type="InterPro" id="IPR036875">
    <property type="entry name" value="Znf_CCHC_sf"/>
</dbReference>
<feature type="compositionally biased region" description="Polar residues" evidence="2">
    <location>
        <begin position="34"/>
        <end position="43"/>
    </location>
</feature>
<feature type="domain" description="CCHC-type" evidence="3">
    <location>
        <begin position="10"/>
        <end position="23"/>
    </location>
</feature>
<evidence type="ECO:0000313" key="5">
    <source>
        <dbReference type="Proteomes" id="UP000265703"/>
    </source>
</evidence>
<dbReference type="AlphaFoldDB" id="A0A397T177"/>
<dbReference type="GO" id="GO:0008270">
    <property type="term" value="F:zinc ion binding"/>
    <property type="evidence" value="ECO:0007669"/>
    <property type="project" value="UniProtKB-KW"/>
</dbReference>